<feature type="transmembrane region" description="Helical" evidence="1">
    <location>
        <begin position="31"/>
        <end position="50"/>
    </location>
</feature>
<comment type="caution">
    <text evidence="2">The sequence shown here is derived from an EMBL/GenBank/DDBJ whole genome shotgun (WGS) entry which is preliminary data.</text>
</comment>
<feature type="transmembrane region" description="Helical" evidence="1">
    <location>
        <begin position="135"/>
        <end position="152"/>
    </location>
</feature>
<dbReference type="SUPFAM" id="SSF103491">
    <property type="entry name" value="Preprotein translocase SecY subunit"/>
    <property type="match status" value="1"/>
</dbReference>
<evidence type="ECO:0000256" key="1">
    <source>
        <dbReference type="SAM" id="Phobius"/>
    </source>
</evidence>
<proteinExistence type="predicted"/>
<keyword evidence="1" id="KW-0812">Transmembrane</keyword>
<dbReference type="Gene3D" id="1.10.3370.10">
    <property type="entry name" value="SecY subunit domain"/>
    <property type="match status" value="2"/>
</dbReference>
<dbReference type="Proteomes" id="UP000789342">
    <property type="component" value="Unassembled WGS sequence"/>
</dbReference>
<dbReference type="EMBL" id="CAJVPV010009618">
    <property type="protein sequence ID" value="CAG8643424.1"/>
    <property type="molecule type" value="Genomic_DNA"/>
</dbReference>
<evidence type="ECO:0000313" key="2">
    <source>
        <dbReference type="EMBL" id="CAG8643424.1"/>
    </source>
</evidence>
<dbReference type="InterPro" id="IPR023201">
    <property type="entry name" value="SecY_dom_sf"/>
</dbReference>
<feature type="transmembrane region" description="Helical" evidence="1">
    <location>
        <begin position="56"/>
        <end position="78"/>
    </location>
</feature>
<sequence length="205" mass="23291">MSSDSSDPLYWLHVDLSLKEDKVLFSRAQKLFAMIFAFGQTTISVITGLYNNLFKIRAGVCLLLVIQLVVAGLISILLDELLQKGYAFSLTTVNTGQGFKFKGAIISLFHLLFTYNNKTCALKESFYRTNLPNVMNLLATMICGTYLIKLFYISNMPIILQSALTINVFLISQMLYTWFLKNIFVYFLDVWTPHEGSSQLFVSED</sequence>
<protein>
    <submittedName>
        <fullName evidence="2">3270_t:CDS:1</fullName>
    </submittedName>
</protein>
<dbReference type="InterPro" id="IPR002208">
    <property type="entry name" value="SecY/SEC61-alpha"/>
</dbReference>
<dbReference type="GO" id="GO:0016020">
    <property type="term" value="C:membrane"/>
    <property type="evidence" value="ECO:0007669"/>
    <property type="project" value="InterPro"/>
</dbReference>
<keyword evidence="1" id="KW-0472">Membrane</keyword>
<name>A0A9N9DJZ4_9GLOM</name>
<organism evidence="2 3">
    <name type="scientific">Acaulospora morrowiae</name>
    <dbReference type="NCBI Taxonomy" id="94023"/>
    <lineage>
        <taxon>Eukaryota</taxon>
        <taxon>Fungi</taxon>
        <taxon>Fungi incertae sedis</taxon>
        <taxon>Mucoromycota</taxon>
        <taxon>Glomeromycotina</taxon>
        <taxon>Glomeromycetes</taxon>
        <taxon>Diversisporales</taxon>
        <taxon>Acaulosporaceae</taxon>
        <taxon>Acaulospora</taxon>
    </lineage>
</organism>
<dbReference type="AlphaFoldDB" id="A0A9N9DJZ4"/>
<dbReference type="PANTHER" id="PTHR10906">
    <property type="entry name" value="SECY/SEC61-ALPHA FAMILY MEMBER"/>
    <property type="match status" value="1"/>
</dbReference>
<gene>
    <name evidence="2" type="ORF">AMORRO_LOCUS9624</name>
</gene>
<keyword evidence="1" id="KW-1133">Transmembrane helix</keyword>
<keyword evidence="3" id="KW-1185">Reference proteome</keyword>
<accession>A0A9N9DJZ4</accession>
<reference evidence="2" key="1">
    <citation type="submission" date="2021-06" db="EMBL/GenBank/DDBJ databases">
        <authorList>
            <person name="Kallberg Y."/>
            <person name="Tangrot J."/>
            <person name="Rosling A."/>
        </authorList>
    </citation>
    <scope>NUCLEOTIDE SEQUENCE</scope>
    <source>
        <strain evidence="2">CL551</strain>
    </source>
</reference>
<feature type="non-terminal residue" evidence="2">
    <location>
        <position position="205"/>
    </location>
</feature>
<dbReference type="OrthoDB" id="3010309at2759"/>
<feature type="transmembrane region" description="Helical" evidence="1">
    <location>
        <begin position="164"/>
        <end position="188"/>
    </location>
</feature>
<feature type="transmembrane region" description="Helical" evidence="1">
    <location>
        <begin position="99"/>
        <end position="115"/>
    </location>
</feature>
<evidence type="ECO:0000313" key="3">
    <source>
        <dbReference type="Proteomes" id="UP000789342"/>
    </source>
</evidence>
<dbReference type="GO" id="GO:0015031">
    <property type="term" value="P:protein transport"/>
    <property type="evidence" value="ECO:0007669"/>
    <property type="project" value="InterPro"/>
</dbReference>